<evidence type="ECO:0000313" key="3">
    <source>
        <dbReference type="Proteomes" id="UP000075420"/>
    </source>
</evidence>
<dbReference type="Proteomes" id="UP000075420">
    <property type="component" value="Unassembled WGS sequence"/>
</dbReference>
<reference evidence="2 3" key="1">
    <citation type="submission" date="2014-02" db="EMBL/GenBank/DDBJ databases">
        <title>The small core and large imbalanced accessory genome model reveals a collaborative survival strategy of Sorangium cellulosum strains in nature.</title>
        <authorList>
            <person name="Han K."/>
            <person name="Peng R."/>
            <person name="Blom J."/>
            <person name="Li Y.-Z."/>
        </authorList>
    </citation>
    <scope>NUCLEOTIDE SEQUENCE [LARGE SCALE GENOMIC DNA]</scope>
    <source>
        <strain evidence="2 3">So0157-25</strain>
    </source>
</reference>
<proteinExistence type="predicted"/>
<dbReference type="InterPro" id="IPR052544">
    <property type="entry name" value="Bacteriocin_Proc_Enz"/>
</dbReference>
<dbReference type="Gene3D" id="3.40.109.10">
    <property type="entry name" value="NADH Oxidase"/>
    <property type="match status" value="1"/>
</dbReference>
<dbReference type="PANTHER" id="PTHR43745:SF2">
    <property type="entry name" value="NITROREDUCTASE MJ1384-RELATED"/>
    <property type="match status" value="1"/>
</dbReference>
<protein>
    <recommendedName>
        <fullName evidence="1">Nitroreductase domain-containing protein</fullName>
    </recommendedName>
</protein>
<dbReference type="SUPFAM" id="SSF55469">
    <property type="entry name" value="FMN-dependent nitroreductase-like"/>
    <property type="match status" value="1"/>
</dbReference>
<dbReference type="InterPro" id="IPR020051">
    <property type="entry name" value="SagB-type_dehydrogenase"/>
</dbReference>
<dbReference type="CDD" id="cd02142">
    <property type="entry name" value="McbC_SagB-like_oxidoreductase"/>
    <property type="match status" value="1"/>
</dbReference>
<dbReference type="InterPro" id="IPR000415">
    <property type="entry name" value="Nitroreductase-like"/>
</dbReference>
<dbReference type="AlphaFoldDB" id="A0A150PFP5"/>
<dbReference type="NCBIfam" id="TIGR03605">
    <property type="entry name" value="antibiot_sagB"/>
    <property type="match status" value="1"/>
</dbReference>
<feature type="domain" description="Nitroreductase" evidence="1">
    <location>
        <begin position="65"/>
        <end position="246"/>
    </location>
</feature>
<gene>
    <name evidence="2" type="ORF">BE08_03805</name>
</gene>
<evidence type="ECO:0000313" key="2">
    <source>
        <dbReference type="EMBL" id="KYF54506.1"/>
    </source>
</evidence>
<sequence>MARSKEADVARLYHLQSSHVRARPIEPPFDGDLQPLRFRTYLGAARTPLPGRDFAIDAPLGAVLERRRSIRELALRPMPLQTLGRLLHASYGVRGMRKIEEEWCCDRPTPSAGGRYPLELYVATQAVEDLPDGLYHYDARAHELELRREGLAHAALTDLTLDQDMILNTNAVVIITAVPFRTMWKYGQRGYRFLWLDAGHVGQNLYLVATAMGLGPVAIGGFYDDELKAFLALPAEEDPMYVVCIGQPGPDEGPTGAQRG</sequence>
<dbReference type="PANTHER" id="PTHR43745">
    <property type="entry name" value="NITROREDUCTASE MJ1384-RELATED"/>
    <property type="match status" value="1"/>
</dbReference>
<dbReference type="EMBL" id="JELY01001813">
    <property type="protein sequence ID" value="KYF54506.1"/>
    <property type="molecule type" value="Genomic_DNA"/>
</dbReference>
<evidence type="ECO:0000259" key="1">
    <source>
        <dbReference type="Pfam" id="PF00881"/>
    </source>
</evidence>
<accession>A0A150PFP5</accession>
<organism evidence="2 3">
    <name type="scientific">Sorangium cellulosum</name>
    <name type="common">Polyangium cellulosum</name>
    <dbReference type="NCBI Taxonomy" id="56"/>
    <lineage>
        <taxon>Bacteria</taxon>
        <taxon>Pseudomonadati</taxon>
        <taxon>Myxococcota</taxon>
        <taxon>Polyangia</taxon>
        <taxon>Polyangiales</taxon>
        <taxon>Polyangiaceae</taxon>
        <taxon>Sorangium</taxon>
    </lineage>
</organism>
<dbReference type="Pfam" id="PF00881">
    <property type="entry name" value="Nitroreductase"/>
    <property type="match status" value="1"/>
</dbReference>
<comment type="caution">
    <text evidence="2">The sequence shown here is derived from an EMBL/GenBank/DDBJ whole genome shotgun (WGS) entry which is preliminary data.</text>
</comment>
<dbReference type="InterPro" id="IPR029479">
    <property type="entry name" value="Nitroreductase"/>
</dbReference>
<dbReference type="GO" id="GO:0016491">
    <property type="term" value="F:oxidoreductase activity"/>
    <property type="evidence" value="ECO:0007669"/>
    <property type="project" value="InterPro"/>
</dbReference>
<name>A0A150PFP5_SORCE</name>